<keyword evidence="3" id="KW-1185">Reference proteome</keyword>
<name>R4YV66_OLEAN</name>
<accession>R4YV66</accession>
<dbReference type="EMBL" id="FO203512">
    <property type="protein sequence ID" value="CCK77664.1"/>
    <property type="molecule type" value="Genomic_DNA"/>
</dbReference>
<feature type="compositionally biased region" description="Basic and acidic residues" evidence="1">
    <location>
        <begin position="68"/>
        <end position="78"/>
    </location>
</feature>
<gene>
    <name evidence="2" type="ORF">OLEAN_C34880</name>
</gene>
<evidence type="ECO:0000313" key="3">
    <source>
        <dbReference type="Proteomes" id="UP000032749"/>
    </source>
</evidence>
<protein>
    <submittedName>
        <fullName evidence="2">Uncharacterized protein</fullName>
    </submittedName>
</protein>
<dbReference type="KEGG" id="oai:OLEAN_C34880"/>
<evidence type="ECO:0000256" key="1">
    <source>
        <dbReference type="SAM" id="MobiDB-lite"/>
    </source>
</evidence>
<evidence type="ECO:0000313" key="2">
    <source>
        <dbReference type="EMBL" id="CCK77664.1"/>
    </source>
</evidence>
<reference evidence="2 3" key="1">
    <citation type="journal article" date="2013" name="Nat. Commun.">
        <title>Genome sequence and functional genomic analysis of the oil-degrading bacterium Oleispira antarctica.</title>
        <authorList>
            <person name="Kube M."/>
            <person name="Chernikova T.N."/>
            <person name="Al-Ramahi Y."/>
            <person name="Beloqui A."/>
            <person name="Lopez-Cortez N."/>
            <person name="Guazzaroni M.E."/>
            <person name="Heipieper H.J."/>
            <person name="Klages S."/>
            <person name="Kotsyurbenko O.R."/>
            <person name="Langer I."/>
            <person name="Nechitaylo T.Y."/>
            <person name="Lunsdorf H."/>
            <person name="Fernandez M."/>
            <person name="Juarez S."/>
            <person name="Ciordia S."/>
            <person name="Singer A."/>
            <person name="Kagan O."/>
            <person name="Egorova O."/>
            <person name="Petit P.A."/>
            <person name="Stogios P."/>
            <person name="Kim Y."/>
            <person name="Tchigvintsev A."/>
            <person name="Flick R."/>
            <person name="Denaro R."/>
            <person name="Genovese M."/>
            <person name="Albar J.P."/>
            <person name="Reva O.N."/>
            <person name="Martinez-Gomariz M."/>
            <person name="Tran H."/>
            <person name="Ferrer M."/>
            <person name="Savchenko A."/>
            <person name="Yakunin A.F."/>
            <person name="Yakimov M.M."/>
            <person name="Golyshina O.V."/>
            <person name="Reinhardt R."/>
            <person name="Golyshin P.N."/>
        </authorList>
    </citation>
    <scope>NUCLEOTIDE SEQUENCE [LARGE SCALE GENOMIC DNA]</scope>
</reference>
<proteinExistence type="predicted"/>
<dbReference type="Proteomes" id="UP000032749">
    <property type="component" value="Chromosome"/>
</dbReference>
<dbReference type="HOGENOM" id="CLU_2618542_0_0_6"/>
<dbReference type="AlphaFoldDB" id="R4YV66"/>
<feature type="region of interest" description="Disordered" evidence="1">
    <location>
        <begin position="55"/>
        <end position="78"/>
    </location>
</feature>
<sequence length="78" mass="8553">MKDSKSTIIPLEPDTQVELDKVLKAGGSGKVMIEGSDEVFIMKKAENGNDYELSKVASESSSDNMRSALEKIKEKMKS</sequence>
<organism evidence="2 3">
    <name type="scientific">Oleispira antarctica RB-8</name>
    <dbReference type="NCBI Taxonomy" id="698738"/>
    <lineage>
        <taxon>Bacteria</taxon>
        <taxon>Pseudomonadati</taxon>
        <taxon>Pseudomonadota</taxon>
        <taxon>Gammaproteobacteria</taxon>
        <taxon>Oceanospirillales</taxon>
        <taxon>Oceanospirillaceae</taxon>
        <taxon>Oleispira</taxon>
    </lineage>
</organism>